<feature type="non-terminal residue" evidence="3">
    <location>
        <position position="176"/>
    </location>
</feature>
<dbReference type="PROSITE" id="PS50853">
    <property type="entry name" value="FN3"/>
    <property type="match status" value="1"/>
</dbReference>
<dbReference type="SMART" id="SM00060">
    <property type="entry name" value="FN3"/>
    <property type="match status" value="1"/>
</dbReference>
<evidence type="ECO:0000259" key="2">
    <source>
        <dbReference type="PROSITE" id="PS50853"/>
    </source>
</evidence>
<dbReference type="InterPro" id="IPR003961">
    <property type="entry name" value="FN3_dom"/>
</dbReference>
<organism>
    <name type="scientific">Ixodes scapularis</name>
    <name type="common">Black-legged tick</name>
    <name type="synonym">Deer tick</name>
    <dbReference type="NCBI Taxonomy" id="6945"/>
    <lineage>
        <taxon>Eukaryota</taxon>
        <taxon>Metazoa</taxon>
        <taxon>Ecdysozoa</taxon>
        <taxon>Arthropoda</taxon>
        <taxon>Chelicerata</taxon>
        <taxon>Arachnida</taxon>
        <taxon>Acari</taxon>
        <taxon>Parasitiformes</taxon>
        <taxon>Ixodida</taxon>
        <taxon>Ixodoidea</taxon>
        <taxon>Ixodidae</taxon>
        <taxon>Ixodinae</taxon>
        <taxon>Ixodes</taxon>
    </lineage>
</organism>
<reference evidence="3" key="1">
    <citation type="submission" date="2008-03" db="EMBL/GenBank/DDBJ databases">
        <title>Annotation of Ixodes scapularis.</title>
        <authorList>
            <consortium name="Ixodes scapularis Genome Project Consortium"/>
            <person name="Caler E."/>
            <person name="Hannick L.I."/>
            <person name="Bidwell S."/>
            <person name="Joardar V."/>
            <person name="Thiagarajan M."/>
            <person name="Amedeo P."/>
            <person name="Galinsky K.J."/>
            <person name="Schobel S."/>
            <person name="Inman J."/>
            <person name="Hostetler J."/>
            <person name="Miller J."/>
            <person name="Hammond M."/>
            <person name="Megy K."/>
            <person name="Lawson D."/>
            <person name="Kodira C."/>
            <person name="Sutton G."/>
            <person name="Meyer J."/>
            <person name="Hill C.A."/>
            <person name="Birren B."/>
            <person name="Nene V."/>
            <person name="Collins F."/>
            <person name="Alarcon-Chaidez F."/>
            <person name="Wikel S."/>
            <person name="Strausberg R."/>
        </authorList>
    </citation>
    <scope>NUCLEOTIDE SEQUENCE [LARGE SCALE GENOMIC DNA]</scope>
    <source>
        <strain evidence="3">Wikel colony</strain>
    </source>
</reference>
<dbReference type="Pfam" id="PF00041">
    <property type="entry name" value="fn3"/>
    <property type="match status" value="1"/>
</dbReference>
<dbReference type="VEuPathDB" id="VectorBase:ISCI001714"/>
<dbReference type="InterPro" id="IPR050991">
    <property type="entry name" value="ECM_Regulatory_Proteins"/>
</dbReference>
<accession>B7P1B5</accession>
<dbReference type="CDD" id="cd00063">
    <property type="entry name" value="FN3"/>
    <property type="match status" value="1"/>
</dbReference>
<name>B7P1B5_IXOSC</name>
<dbReference type="SUPFAM" id="SSF49265">
    <property type="entry name" value="Fibronectin type III"/>
    <property type="match status" value="1"/>
</dbReference>
<feature type="non-terminal residue" evidence="3">
    <location>
        <position position="1"/>
    </location>
</feature>
<dbReference type="HOGENOM" id="CLU_1536287_0_0_1"/>
<dbReference type="EMBL" id="DS615890">
    <property type="protein sequence ID" value="EEC00387.1"/>
    <property type="molecule type" value="Genomic_DNA"/>
</dbReference>
<dbReference type="InterPro" id="IPR036116">
    <property type="entry name" value="FN3_sf"/>
</dbReference>
<evidence type="ECO:0000313" key="3">
    <source>
        <dbReference type="EMBL" id="EEC00387.1"/>
    </source>
</evidence>
<dbReference type="Gene3D" id="2.60.40.10">
    <property type="entry name" value="Immunoglobulins"/>
    <property type="match status" value="1"/>
</dbReference>
<feature type="domain" description="Fibronectin type-III" evidence="2">
    <location>
        <begin position="48"/>
        <end position="143"/>
    </location>
</feature>
<dbReference type="PaxDb" id="6945-B7P1B5"/>
<proteinExistence type="predicted"/>
<dbReference type="PANTHER" id="PTHR46708">
    <property type="entry name" value="TENASCIN"/>
    <property type="match status" value="1"/>
</dbReference>
<evidence type="ECO:0000256" key="1">
    <source>
        <dbReference type="ARBA" id="ARBA00022737"/>
    </source>
</evidence>
<dbReference type="InterPro" id="IPR013783">
    <property type="entry name" value="Ig-like_fold"/>
</dbReference>
<keyword evidence="1" id="KW-0677">Repeat</keyword>
<protein>
    <recommendedName>
        <fullName evidence="2">Fibronectin type-III domain-containing protein</fullName>
    </recommendedName>
</protein>
<sequence length="176" mass="19439">VVAGSLAMASFLPSKRRDFDLSFDRFKYNKQRESNHRAFRLSFAQTGTVTALSPVTVTSNSVVLSWNQPSTQVDGYEVRLSRGSSLVFVSRFELSAADKNRTTLFYGLESLMPGVTYNFSVAAIAGSQTGSFVSVLFTTPRAVYVVTDGCHTSRHPGYSIADSKHAYNPNGFKHYR</sequence>
<dbReference type="AlphaFoldDB" id="B7P1B5"/>
<dbReference type="VEuPathDB" id="VectorBase:ISCW001714"/>
<gene>
    <name evidence="3" type="ORF">IscW_ISCW001714</name>
</gene>
<dbReference type="PANTHER" id="PTHR46708:SF2">
    <property type="entry name" value="FIBRONECTIN TYPE-III DOMAIN-CONTAINING PROTEIN"/>
    <property type="match status" value="1"/>
</dbReference>